<feature type="transmembrane region" description="Helical" evidence="1">
    <location>
        <begin position="91"/>
        <end position="114"/>
    </location>
</feature>
<keyword evidence="3" id="KW-1185">Reference proteome</keyword>
<keyword evidence="1" id="KW-0812">Transmembrane</keyword>
<evidence type="ECO:0000313" key="3">
    <source>
        <dbReference type="Proteomes" id="UP001501455"/>
    </source>
</evidence>
<dbReference type="EMBL" id="BAAAXF010000022">
    <property type="protein sequence ID" value="GAA3496136.1"/>
    <property type="molecule type" value="Genomic_DNA"/>
</dbReference>
<evidence type="ECO:0000256" key="1">
    <source>
        <dbReference type="SAM" id="Phobius"/>
    </source>
</evidence>
<comment type="caution">
    <text evidence="2">The sequence shown here is derived from an EMBL/GenBank/DDBJ whole genome shotgun (WGS) entry which is preliminary data.</text>
</comment>
<keyword evidence="1" id="KW-1133">Transmembrane helix</keyword>
<sequence length="117" mass="13111">MDTSREAALGLHQIEGYLHLEAGRREAHRRARDFARELPGLTTDQRLVIEQAYAREQEEDALRVTRHIAERIRRVEDRYAARHRRLAREMAVAMGVVTLGLIGLCVAVILGTAAGAA</sequence>
<keyword evidence="1" id="KW-0472">Membrane</keyword>
<protein>
    <submittedName>
        <fullName evidence="2">Uncharacterized protein</fullName>
    </submittedName>
</protein>
<proteinExistence type="predicted"/>
<dbReference type="Proteomes" id="UP001501455">
    <property type="component" value="Unassembled WGS sequence"/>
</dbReference>
<organism evidence="2 3">
    <name type="scientific">Streptomyces prasinosporus</name>
    <dbReference type="NCBI Taxonomy" id="68256"/>
    <lineage>
        <taxon>Bacteria</taxon>
        <taxon>Bacillati</taxon>
        <taxon>Actinomycetota</taxon>
        <taxon>Actinomycetes</taxon>
        <taxon>Kitasatosporales</taxon>
        <taxon>Streptomycetaceae</taxon>
        <taxon>Streptomyces</taxon>
        <taxon>Streptomyces albogriseolus group</taxon>
    </lineage>
</organism>
<gene>
    <name evidence="2" type="ORF">GCM10019016_032370</name>
</gene>
<accession>A0ABP6TPX0</accession>
<reference evidence="3" key="1">
    <citation type="journal article" date="2019" name="Int. J. Syst. Evol. Microbiol.">
        <title>The Global Catalogue of Microorganisms (GCM) 10K type strain sequencing project: providing services to taxonomists for standard genome sequencing and annotation.</title>
        <authorList>
            <consortium name="The Broad Institute Genomics Platform"/>
            <consortium name="The Broad Institute Genome Sequencing Center for Infectious Disease"/>
            <person name="Wu L."/>
            <person name="Ma J."/>
        </authorList>
    </citation>
    <scope>NUCLEOTIDE SEQUENCE [LARGE SCALE GENOMIC DNA]</scope>
    <source>
        <strain evidence="3">JCM 4816</strain>
    </source>
</reference>
<evidence type="ECO:0000313" key="2">
    <source>
        <dbReference type="EMBL" id="GAA3496136.1"/>
    </source>
</evidence>
<name>A0ABP6TPX0_9ACTN</name>
<dbReference type="RefSeq" id="WP_345576305.1">
    <property type="nucleotide sequence ID" value="NZ_BAAAXF010000022.1"/>
</dbReference>